<evidence type="ECO:0008006" key="3">
    <source>
        <dbReference type="Google" id="ProtNLM"/>
    </source>
</evidence>
<protein>
    <recommendedName>
        <fullName evidence="3">Pentatricopeptide repeat-containing protein</fullName>
    </recommendedName>
</protein>
<organism evidence="1 2">
    <name type="scientific">Rotaria sordida</name>
    <dbReference type="NCBI Taxonomy" id="392033"/>
    <lineage>
        <taxon>Eukaryota</taxon>
        <taxon>Metazoa</taxon>
        <taxon>Spiralia</taxon>
        <taxon>Gnathifera</taxon>
        <taxon>Rotifera</taxon>
        <taxon>Eurotatoria</taxon>
        <taxon>Bdelloidea</taxon>
        <taxon>Philodinida</taxon>
        <taxon>Philodinidae</taxon>
        <taxon>Rotaria</taxon>
    </lineage>
</organism>
<evidence type="ECO:0000313" key="2">
    <source>
        <dbReference type="Proteomes" id="UP000663836"/>
    </source>
</evidence>
<name>A0A820KE35_9BILA</name>
<accession>A0A820KE35</accession>
<proteinExistence type="predicted"/>
<reference evidence="1" key="1">
    <citation type="submission" date="2021-02" db="EMBL/GenBank/DDBJ databases">
        <authorList>
            <person name="Nowell W R."/>
        </authorList>
    </citation>
    <scope>NUCLEOTIDE SEQUENCE</scope>
</reference>
<dbReference type="AlphaFoldDB" id="A0A820KE35"/>
<evidence type="ECO:0000313" key="1">
    <source>
        <dbReference type="EMBL" id="CAF4341292.1"/>
    </source>
</evidence>
<gene>
    <name evidence="1" type="ORF">JBS370_LOCUS41632</name>
</gene>
<dbReference type="PANTHER" id="PTHR47926">
    <property type="entry name" value="PENTATRICOPEPTIDE REPEAT-CONTAINING PROTEIN"/>
    <property type="match status" value="1"/>
</dbReference>
<feature type="non-terminal residue" evidence="1">
    <location>
        <position position="1"/>
    </location>
</feature>
<dbReference type="GO" id="GO:0009451">
    <property type="term" value="P:RNA modification"/>
    <property type="evidence" value="ECO:0007669"/>
    <property type="project" value="InterPro"/>
</dbReference>
<dbReference type="Gene3D" id="1.25.40.10">
    <property type="entry name" value="Tetratricopeptide repeat domain"/>
    <property type="match status" value="1"/>
</dbReference>
<dbReference type="EMBL" id="CAJOBD010047714">
    <property type="protein sequence ID" value="CAF4341292.1"/>
    <property type="molecule type" value="Genomic_DNA"/>
</dbReference>
<dbReference type="Proteomes" id="UP000663836">
    <property type="component" value="Unassembled WGS sequence"/>
</dbReference>
<sequence>SSYIITQALKACTQIGDLRRGSTIHHLIPSRIKDNSYILTSLIHLYMQCGDVTRAQLLFDSTSKKILQMYGAMMKAIDLFNEIKNPDEVSIIILFNACAQLGTNEALNLTKKVS</sequence>
<dbReference type="InterPro" id="IPR011990">
    <property type="entry name" value="TPR-like_helical_dom_sf"/>
</dbReference>
<dbReference type="GO" id="GO:0003723">
    <property type="term" value="F:RNA binding"/>
    <property type="evidence" value="ECO:0007669"/>
    <property type="project" value="InterPro"/>
</dbReference>
<dbReference type="InterPro" id="IPR046960">
    <property type="entry name" value="PPR_At4g14850-like_plant"/>
</dbReference>
<comment type="caution">
    <text evidence="1">The sequence shown here is derived from an EMBL/GenBank/DDBJ whole genome shotgun (WGS) entry which is preliminary data.</text>
</comment>